<dbReference type="Proteomes" id="UP000198694">
    <property type="component" value="Unassembled WGS sequence"/>
</dbReference>
<keyword evidence="1" id="KW-0378">Hydrolase</keyword>
<dbReference type="PANTHER" id="PTHR31793">
    <property type="entry name" value="4-HYDROXYBENZOYL-COA THIOESTERASE FAMILY MEMBER"/>
    <property type="match status" value="1"/>
</dbReference>
<sequence>MPGKGFFYTLEQPGTQRKQDLTRKLAKGGNDEMKAVNYIEDFTQWKKGFEFYIPINIRFSETDMFGHVNNISPFIYFEEARIAFLKNLGLFNALADESQQIPIVADLQCDYHRQIYFNDNLKLYVKVNHTGKTSIDIHYLGMNQRGEVCITGRGRMVQVDVQSGTPVPFTEKEKMKLKV</sequence>
<evidence type="ECO:0000313" key="2">
    <source>
        <dbReference type="Proteomes" id="UP000198694"/>
    </source>
</evidence>
<dbReference type="Gene3D" id="3.10.129.10">
    <property type="entry name" value="Hotdog Thioesterase"/>
    <property type="match status" value="1"/>
</dbReference>
<dbReference type="SUPFAM" id="SSF54637">
    <property type="entry name" value="Thioesterase/thiol ester dehydrase-isomerase"/>
    <property type="match status" value="1"/>
</dbReference>
<dbReference type="PANTHER" id="PTHR31793:SF24">
    <property type="entry name" value="LONG-CHAIN ACYL-COA THIOESTERASE FADM"/>
    <property type="match status" value="1"/>
</dbReference>
<proteinExistence type="predicted"/>
<dbReference type="STRING" id="407036.SAMN05216243_3078"/>
<evidence type="ECO:0000313" key="1">
    <source>
        <dbReference type="EMBL" id="SDK41767.1"/>
    </source>
</evidence>
<reference evidence="1 2" key="1">
    <citation type="submission" date="2016-10" db="EMBL/GenBank/DDBJ databases">
        <authorList>
            <person name="de Groot N.N."/>
        </authorList>
    </citation>
    <scope>NUCLEOTIDE SEQUENCE [LARGE SCALE GENOMIC DNA]</scope>
    <source>
        <strain evidence="1 2">CGMCC 1.6502</strain>
    </source>
</reference>
<dbReference type="InterPro" id="IPR050563">
    <property type="entry name" value="4-hydroxybenzoyl-CoA_TE"/>
</dbReference>
<dbReference type="Pfam" id="PF13279">
    <property type="entry name" value="4HBT_2"/>
    <property type="match status" value="1"/>
</dbReference>
<dbReference type="InterPro" id="IPR029069">
    <property type="entry name" value="HotDog_dom_sf"/>
</dbReference>
<organism evidence="1 2">
    <name type="scientific">Sediminibacillus albus</name>
    <dbReference type="NCBI Taxonomy" id="407036"/>
    <lineage>
        <taxon>Bacteria</taxon>
        <taxon>Bacillati</taxon>
        <taxon>Bacillota</taxon>
        <taxon>Bacilli</taxon>
        <taxon>Bacillales</taxon>
        <taxon>Bacillaceae</taxon>
        <taxon>Sediminibacillus</taxon>
    </lineage>
</organism>
<keyword evidence="2" id="KW-1185">Reference proteome</keyword>
<dbReference type="GO" id="GO:0047617">
    <property type="term" value="F:fatty acyl-CoA hydrolase activity"/>
    <property type="evidence" value="ECO:0007669"/>
    <property type="project" value="TreeGrafter"/>
</dbReference>
<dbReference type="CDD" id="cd00586">
    <property type="entry name" value="4HBT"/>
    <property type="match status" value="1"/>
</dbReference>
<dbReference type="EMBL" id="FNFL01000006">
    <property type="protein sequence ID" value="SDK41767.1"/>
    <property type="molecule type" value="Genomic_DNA"/>
</dbReference>
<protein>
    <submittedName>
        <fullName evidence="1">Acyl-CoA thioester hydrolase</fullName>
    </submittedName>
</protein>
<dbReference type="AlphaFoldDB" id="A0A1G9BQQ5"/>
<name>A0A1G9BQQ5_9BACI</name>
<accession>A0A1G9BQQ5</accession>
<gene>
    <name evidence="1" type="ORF">SAMN05216243_3078</name>
</gene>